<evidence type="ECO:0000256" key="2">
    <source>
        <dbReference type="ARBA" id="ARBA00010704"/>
    </source>
</evidence>
<proteinExistence type="inferred from homology"/>
<comment type="caution">
    <text evidence="7">The sequence shown here is derived from an EMBL/GenBank/DDBJ whole genome shotgun (WGS) entry which is preliminary data.</text>
</comment>
<keyword evidence="4" id="KW-0967">Endosome</keyword>
<evidence type="ECO:0000313" key="6">
    <source>
        <dbReference type="EMBL" id="CAF1314560.1"/>
    </source>
</evidence>
<dbReference type="EMBL" id="CAJOBA010041923">
    <property type="protein sequence ID" value="CAF4123216.1"/>
    <property type="molecule type" value="Genomic_DNA"/>
</dbReference>
<gene>
    <name evidence="6" type="ORF">OVA965_LOCUS29144</name>
    <name evidence="7" type="ORF">TMI583_LOCUS29908</name>
</gene>
<sequence>MMAPRKRDYVFERKQLIKSVAPTATHPLGVQTIKPPDVGKQSLPTVSNGIDPLSVLLVANTNTVIDPLSEALAALTSKEKDKTTKLAAGVDDSFEPWSSKKASILTRYTTSEKISITTAIVLNDDDKEKMTITSQMATADRIKMRLEQLDEFEGGQETQSLTQQEYITRINDFNKEMIQSWKVDQRVKALKIVIQVTNCIL</sequence>
<evidence type="ECO:0000256" key="3">
    <source>
        <dbReference type="ARBA" id="ARBA00022448"/>
    </source>
</evidence>
<accession>A0A8S2QSI3</accession>
<dbReference type="PANTHER" id="PTHR13673">
    <property type="entry name" value="ESOPHAGEAL CANCER ASSOCIATED PROTEIN"/>
    <property type="match status" value="1"/>
</dbReference>
<dbReference type="GO" id="GO:0015031">
    <property type="term" value="P:protein transport"/>
    <property type="evidence" value="ECO:0007669"/>
    <property type="project" value="UniProtKB-KW"/>
</dbReference>
<comment type="subcellular location">
    <subcellularLocation>
        <location evidence="1">Endosome</location>
    </subcellularLocation>
</comment>
<reference evidence="7" key="1">
    <citation type="submission" date="2021-02" db="EMBL/GenBank/DDBJ databases">
        <authorList>
            <person name="Nowell W R."/>
        </authorList>
    </citation>
    <scope>NUCLEOTIDE SEQUENCE</scope>
</reference>
<dbReference type="GO" id="GO:0005768">
    <property type="term" value="C:endosome"/>
    <property type="evidence" value="ECO:0007669"/>
    <property type="project" value="UniProtKB-SubCell"/>
</dbReference>
<dbReference type="GO" id="GO:0032456">
    <property type="term" value="P:endocytic recycling"/>
    <property type="evidence" value="ECO:0007669"/>
    <property type="project" value="InterPro"/>
</dbReference>
<evidence type="ECO:0000313" key="8">
    <source>
        <dbReference type="Proteomes" id="UP000682733"/>
    </source>
</evidence>
<evidence type="ECO:0000256" key="5">
    <source>
        <dbReference type="ARBA" id="ARBA00022927"/>
    </source>
</evidence>
<comment type="similarity">
    <text evidence="2">Belongs to the VPS35L family.</text>
</comment>
<keyword evidence="3" id="KW-0813">Transport</keyword>
<dbReference type="EMBL" id="CAJNOK010020332">
    <property type="protein sequence ID" value="CAF1314560.1"/>
    <property type="molecule type" value="Genomic_DNA"/>
</dbReference>
<organism evidence="7 8">
    <name type="scientific">Didymodactylos carnosus</name>
    <dbReference type="NCBI Taxonomy" id="1234261"/>
    <lineage>
        <taxon>Eukaryota</taxon>
        <taxon>Metazoa</taxon>
        <taxon>Spiralia</taxon>
        <taxon>Gnathifera</taxon>
        <taxon>Rotifera</taxon>
        <taxon>Eurotatoria</taxon>
        <taxon>Bdelloidea</taxon>
        <taxon>Philodinida</taxon>
        <taxon>Philodinidae</taxon>
        <taxon>Didymodactylos</taxon>
    </lineage>
</organism>
<evidence type="ECO:0000313" key="7">
    <source>
        <dbReference type="EMBL" id="CAF4123216.1"/>
    </source>
</evidence>
<dbReference type="AlphaFoldDB" id="A0A8S2QSI3"/>
<dbReference type="PANTHER" id="PTHR13673:SF0">
    <property type="entry name" value="VPS35 ENDOSOMAL PROTEIN-SORTING FACTOR-LIKE"/>
    <property type="match status" value="1"/>
</dbReference>
<name>A0A8S2QSI3_9BILA</name>
<protein>
    <submittedName>
        <fullName evidence="7">Uncharacterized protein</fullName>
    </submittedName>
</protein>
<dbReference type="InterPro" id="IPR029705">
    <property type="entry name" value="VPS35L"/>
</dbReference>
<keyword evidence="5" id="KW-0653">Protein transport</keyword>
<evidence type="ECO:0000256" key="1">
    <source>
        <dbReference type="ARBA" id="ARBA00004177"/>
    </source>
</evidence>
<dbReference type="Proteomes" id="UP000682733">
    <property type="component" value="Unassembled WGS sequence"/>
</dbReference>
<evidence type="ECO:0000256" key="4">
    <source>
        <dbReference type="ARBA" id="ARBA00022753"/>
    </source>
</evidence>
<dbReference type="Proteomes" id="UP000677228">
    <property type="component" value="Unassembled WGS sequence"/>
</dbReference>